<evidence type="ECO:0000313" key="3">
    <source>
        <dbReference type="Proteomes" id="UP000625316"/>
    </source>
</evidence>
<feature type="transmembrane region" description="Helical" evidence="1">
    <location>
        <begin position="48"/>
        <end position="66"/>
    </location>
</feature>
<keyword evidence="3" id="KW-1185">Reference proteome</keyword>
<protein>
    <submittedName>
        <fullName evidence="2">Uncharacterized protein</fullName>
    </submittedName>
</protein>
<name>A0A928Z721_9CYAN</name>
<sequence length="135" mass="15501">MTSYSYLENYLERVPASLLSEFTDQQLSTIQDIVVSAIPKPSPKLVDLRFTINLLVTRFYIVVFVGKDRRTSRRRYIPNGVARFGNVFMALILLAGANMVASFIIFMTLYFLKSWLGINIFKEMHLIDVVNQVLS</sequence>
<organism evidence="2 3">
    <name type="scientific">Romeriopsis navalis LEGE 11480</name>
    <dbReference type="NCBI Taxonomy" id="2777977"/>
    <lineage>
        <taxon>Bacteria</taxon>
        <taxon>Bacillati</taxon>
        <taxon>Cyanobacteriota</taxon>
        <taxon>Cyanophyceae</taxon>
        <taxon>Leptolyngbyales</taxon>
        <taxon>Leptolyngbyaceae</taxon>
        <taxon>Romeriopsis</taxon>
        <taxon>Romeriopsis navalis</taxon>
    </lineage>
</organism>
<comment type="caution">
    <text evidence="2">The sequence shown here is derived from an EMBL/GenBank/DDBJ whole genome shotgun (WGS) entry which is preliminary data.</text>
</comment>
<dbReference type="AlphaFoldDB" id="A0A928Z721"/>
<accession>A0A928Z721</accession>
<evidence type="ECO:0000256" key="1">
    <source>
        <dbReference type="SAM" id="Phobius"/>
    </source>
</evidence>
<dbReference type="Proteomes" id="UP000625316">
    <property type="component" value="Unassembled WGS sequence"/>
</dbReference>
<reference evidence="2" key="1">
    <citation type="submission" date="2020-10" db="EMBL/GenBank/DDBJ databases">
        <authorList>
            <person name="Castelo-Branco R."/>
            <person name="Eusebio N."/>
            <person name="Adriana R."/>
            <person name="Vieira A."/>
            <person name="Brugerolle De Fraissinette N."/>
            <person name="Rezende De Castro R."/>
            <person name="Schneider M.P."/>
            <person name="Vasconcelos V."/>
            <person name="Leao P.N."/>
        </authorList>
    </citation>
    <scope>NUCLEOTIDE SEQUENCE</scope>
    <source>
        <strain evidence="2">LEGE 11480</strain>
    </source>
</reference>
<feature type="transmembrane region" description="Helical" evidence="1">
    <location>
        <begin position="87"/>
        <end position="112"/>
    </location>
</feature>
<dbReference type="EMBL" id="JADEXQ010000169">
    <property type="protein sequence ID" value="MBE9033258.1"/>
    <property type="molecule type" value="Genomic_DNA"/>
</dbReference>
<evidence type="ECO:0000313" key="2">
    <source>
        <dbReference type="EMBL" id="MBE9033258.1"/>
    </source>
</evidence>
<keyword evidence="1" id="KW-0812">Transmembrane</keyword>
<keyword evidence="1" id="KW-1133">Transmembrane helix</keyword>
<keyword evidence="1" id="KW-0472">Membrane</keyword>
<dbReference type="RefSeq" id="WP_264328068.1">
    <property type="nucleotide sequence ID" value="NZ_JADEXQ010000169.1"/>
</dbReference>
<gene>
    <name evidence="2" type="ORF">IQ266_26340</name>
</gene>
<proteinExistence type="predicted"/>